<dbReference type="GO" id="GO:0006261">
    <property type="term" value="P:DNA-templated DNA replication"/>
    <property type="evidence" value="ECO:0007669"/>
    <property type="project" value="TreeGrafter"/>
</dbReference>
<dbReference type="PANTHER" id="PTHR13489">
    <property type="entry name" value="MINI-CHROMOSOME MAINTENANCE COMPLEX-BINDING PROTEIN"/>
    <property type="match status" value="1"/>
</dbReference>
<accession>A0A5S6R5E5</accession>
<evidence type="ECO:0000256" key="3">
    <source>
        <dbReference type="ARBA" id="ARBA00015405"/>
    </source>
</evidence>
<dbReference type="AlphaFoldDB" id="A0A5S6R5E5"/>
<comment type="subcellular location">
    <subcellularLocation>
        <location evidence="1">Nucleus</location>
    </subcellularLocation>
</comment>
<dbReference type="Pfam" id="PF09739">
    <property type="entry name" value="MCM_bind"/>
    <property type="match status" value="1"/>
</dbReference>
<dbReference type="GO" id="GO:0005634">
    <property type="term" value="C:nucleus"/>
    <property type="evidence" value="ECO:0007669"/>
    <property type="project" value="UniProtKB-SubCell"/>
</dbReference>
<dbReference type="PANTHER" id="PTHR13489:SF0">
    <property type="entry name" value="MINI-CHROMOSOME MAINTENANCE COMPLEX-BINDING PROTEIN"/>
    <property type="match status" value="1"/>
</dbReference>
<comment type="similarity">
    <text evidence="2">Belongs to the MCMBP family.</text>
</comment>
<dbReference type="InterPro" id="IPR019140">
    <property type="entry name" value="MCM_complex-bd"/>
</dbReference>
<proteinExistence type="inferred from homology"/>
<evidence type="ECO:0000313" key="5">
    <source>
        <dbReference type="Proteomes" id="UP000046395"/>
    </source>
</evidence>
<organism evidence="5 6">
    <name type="scientific">Trichuris muris</name>
    <name type="common">Mouse whipworm</name>
    <dbReference type="NCBI Taxonomy" id="70415"/>
    <lineage>
        <taxon>Eukaryota</taxon>
        <taxon>Metazoa</taxon>
        <taxon>Ecdysozoa</taxon>
        <taxon>Nematoda</taxon>
        <taxon>Enoplea</taxon>
        <taxon>Dorylaimia</taxon>
        <taxon>Trichinellida</taxon>
        <taxon>Trichuridae</taxon>
        <taxon>Trichuris</taxon>
    </lineage>
</organism>
<reference evidence="6" key="1">
    <citation type="submission" date="2019-12" db="UniProtKB">
        <authorList>
            <consortium name="WormBaseParasite"/>
        </authorList>
    </citation>
    <scope>IDENTIFICATION</scope>
</reference>
<dbReference type="Proteomes" id="UP000046395">
    <property type="component" value="Unassembled WGS sequence"/>
</dbReference>
<name>A0A5S6R5E5_TRIMR</name>
<sequence>MCICKVYDDWKGIRLNDVIELVGIYYGDGDVSEGHTEPGVVRSRYLHVIAYRKLVVDHPSYCHYDFVTEELLKSLIDIPSARQAVLSLFTDVLYGDELAAEYLLCHLLSSVRHRVGTLPVGSMPLNLFKAEEALAGDLGSLFKQLFTKVLYLPLQLDILNNETLVPRKDYETDALSMGKLQLPSGSILLIDENKLQEGALNENGVKNIVALRSIIQWQNVSYDFKWQAVTVETNVNMLAISAGKSMLPFSFALPLEKRVNGKNFHSTVDNGILSLARSYLSLCKVLPLKCSPEQTQQAVGRTFVHARREDPSITQEDLHQWITVAGTLALSCGMDNIGETCWEKAVALERLRRNRINAS</sequence>
<dbReference type="GO" id="GO:0003682">
    <property type="term" value="F:chromatin binding"/>
    <property type="evidence" value="ECO:0007669"/>
    <property type="project" value="TreeGrafter"/>
</dbReference>
<dbReference type="STRING" id="70415.A0A5S6R5E5"/>
<evidence type="ECO:0000313" key="6">
    <source>
        <dbReference type="WBParaSite" id="TMUE_3000014432.1"/>
    </source>
</evidence>
<evidence type="ECO:0000256" key="4">
    <source>
        <dbReference type="ARBA" id="ARBA00023242"/>
    </source>
</evidence>
<keyword evidence="4" id="KW-0539">Nucleus</keyword>
<evidence type="ECO:0000256" key="2">
    <source>
        <dbReference type="ARBA" id="ARBA00007925"/>
    </source>
</evidence>
<protein>
    <recommendedName>
        <fullName evidence="3">Mini-chromosome maintenance complex-binding protein</fullName>
    </recommendedName>
</protein>
<dbReference type="WBParaSite" id="TMUE_3000014432.1">
    <property type="protein sequence ID" value="TMUE_3000014432.1"/>
    <property type="gene ID" value="WBGene00285909"/>
</dbReference>
<evidence type="ECO:0000256" key="1">
    <source>
        <dbReference type="ARBA" id="ARBA00004123"/>
    </source>
</evidence>
<keyword evidence="5" id="KW-1185">Reference proteome</keyword>